<evidence type="ECO:0000256" key="1">
    <source>
        <dbReference type="SAM" id="SignalP"/>
    </source>
</evidence>
<feature type="domain" description="Two component regulator three Y" evidence="2">
    <location>
        <begin position="379"/>
        <end position="444"/>
    </location>
</feature>
<proteinExistence type="predicted"/>
<evidence type="ECO:0000313" key="3">
    <source>
        <dbReference type="EMBL" id="GIM30237.1"/>
    </source>
</evidence>
<keyword evidence="1" id="KW-0732">Signal</keyword>
<protein>
    <recommendedName>
        <fullName evidence="2">Two component regulator three Y domain-containing protein</fullName>
    </recommendedName>
</protein>
<dbReference type="SUPFAM" id="SSF49384">
    <property type="entry name" value="Carbohydrate-binding domain"/>
    <property type="match status" value="1"/>
</dbReference>
<keyword evidence="4" id="KW-1185">Reference proteome</keyword>
<comment type="caution">
    <text evidence="3">The sequence shown here is derived from an EMBL/GenBank/DDBJ whole genome shotgun (WGS) entry which is preliminary data.</text>
</comment>
<feature type="chain" id="PRO_5037149236" description="Two component regulator three Y domain-containing protein" evidence="1">
    <location>
        <begin position="28"/>
        <end position="539"/>
    </location>
</feature>
<reference evidence="3" key="1">
    <citation type="submission" date="2021-03" db="EMBL/GenBank/DDBJ databases">
        <title>Taxonomic study of Clostridium polyendosporum from meadow-gley soil under rice.</title>
        <authorList>
            <person name="Kobayashi H."/>
            <person name="Tanizawa Y."/>
            <person name="Yagura M."/>
        </authorList>
    </citation>
    <scope>NUCLEOTIDE SEQUENCE</scope>
    <source>
        <strain evidence="3">JCM 30710</strain>
    </source>
</reference>
<dbReference type="InterPro" id="IPR011123">
    <property type="entry name" value="Y_Y_Y"/>
</dbReference>
<sequence length="539" mass="61872">MNNCKNLFKIFVLTFILFFVYDKSAMAADVSIKPSSLYGIEGQAYDISINVSNVSNLYGASLEWTYNKSLVSIENYSIGLFPDNKIYKIQKNDTSTGKLDLAITMLGQSNSLNITNESTLFKIRIKTLGKGQLDFNFLNNFKIKLADSSANAINFNYKNLSFPLYEKVFIQSITTDKPTPQGIGQDVRLKANVAGGKDILYKFTIFDGKTWKVVQDYSASDTYLWKPASVGSYRLWVDVKDKSSPNRVDSFREINYTIKDFEFYSITTDKPSPQTLGNKIKVTANTSGGQDWLYRFTIFDGYTWKMVQDYSENNIYYFSPAKEGNYRIWVDVKNRYSNNAVDKFREINYTIKNFDFSSITTDKPSAQTVGNKIKVTANTSGGSDLLYRFTIFDGYTWKTVQSYSANNVYYFTPTKAGDYRIWVDVKNRYSNNTVDKFREISYKIINNFDFYSITTDKPSPQTVGNKIKVTANTSGGPDLLYRFTIFDGYTWNIVQSYSANNIYYFTPAKAGNYRIWVDVKNRYSGNGVDKFREIYYKVN</sequence>
<dbReference type="CDD" id="cd08547">
    <property type="entry name" value="Type_II_cohesin"/>
    <property type="match status" value="1"/>
</dbReference>
<dbReference type="RefSeq" id="WP_212904916.1">
    <property type="nucleotide sequence ID" value="NZ_BOPZ01000031.1"/>
</dbReference>
<gene>
    <name evidence="3" type="ORF">CPJCM30710_29030</name>
</gene>
<dbReference type="Pfam" id="PF07495">
    <property type="entry name" value="Y_Y_Y"/>
    <property type="match status" value="1"/>
</dbReference>
<evidence type="ECO:0000259" key="2">
    <source>
        <dbReference type="Pfam" id="PF07495"/>
    </source>
</evidence>
<evidence type="ECO:0000313" key="4">
    <source>
        <dbReference type="Proteomes" id="UP000679179"/>
    </source>
</evidence>
<accession>A0A919S176</accession>
<dbReference type="InterPro" id="IPR008965">
    <property type="entry name" value="CBM2/CBM3_carb-bd_dom_sf"/>
</dbReference>
<dbReference type="EMBL" id="BOPZ01000031">
    <property type="protein sequence ID" value="GIM30237.1"/>
    <property type="molecule type" value="Genomic_DNA"/>
</dbReference>
<organism evidence="3 4">
    <name type="scientific">Clostridium polyendosporum</name>
    <dbReference type="NCBI Taxonomy" id="69208"/>
    <lineage>
        <taxon>Bacteria</taxon>
        <taxon>Bacillati</taxon>
        <taxon>Bacillota</taxon>
        <taxon>Clostridia</taxon>
        <taxon>Eubacteriales</taxon>
        <taxon>Clostridiaceae</taxon>
        <taxon>Clostridium</taxon>
    </lineage>
</organism>
<dbReference type="GO" id="GO:0030246">
    <property type="term" value="F:carbohydrate binding"/>
    <property type="evidence" value="ECO:0007669"/>
    <property type="project" value="InterPro"/>
</dbReference>
<dbReference type="AlphaFoldDB" id="A0A919S176"/>
<feature type="signal peptide" evidence="1">
    <location>
        <begin position="1"/>
        <end position="27"/>
    </location>
</feature>
<name>A0A919S176_9CLOT</name>
<dbReference type="Proteomes" id="UP000679179">
    <property type="component" value="Unassembled WGS sequence"/>
</dbReference>
<dbReference type="Gene3D" id="2.60.40.680">
    <property type="match status" value="1"/>
</dbReference>